<evidence type="ECO:0000313" key="9">
    <source>
        <dbReference type="Proteomes" id="UP000198571"/>
    </source>
</evidence>
<dbReference type="EMBL" id="FOGT01000001">
    <property type="protein sequence ID" value="SER48946.1"/>
    <property type="molecule type" value="Genomic_DNA"/>
</dbReference>
<gene>
    <name evidence="6" type="primary">nusB</name>
    <name evidence="8" type="ORF">SAMN05518684_101370</name>
</gene>
<name>A0A1H9PKX0_9BACI</name>
<evidence type="ECO:0000256" key="4">
    <source>
        <dbReference type="ARBA" id="ARBA00023015"/>
    </source>
</evidence>
<dbReference type="InterPro" id="IPR011605">
    <property type="entry name" value="NusB_fam"/>
</dbReference>
<feature type="domain" description="NusB/RsmB/TIM44" evidence="7">
    <location>
        <begin position="6"/>
        <end position="131"/>
    </location>
</feature>
<dbReference type="GO" id="GO:0003723">
    <property type="term" value="F:RNA binding"/>
    <property type="evidence" value="ECO:0007669"/>
    <property type="project" value="UniProtKB-UniRule"/>
</dbReference>
<dbReference type="InterPro" id="IPR035926">
    <property type="entry name" value="NusB-like_sf"/>
</dbReference>
<evidence type="ECO:0000259" key="7">
    <source>
        <dbReference type="Pfam" id="PF01029"/>
    </source>
</evidence>
<evidence type="ECO:0000256" key="5">
    <source>
        <dbReference type="ARBA" id="ARBA00023163"/>
    </source>
</evidence>
<evidence type="ECO:0000256" key="6">
    <source>
        <dbReference type="HAMAP-Rule" id="MF_00073"/>
    </source>
</evidence>
<dbReference type="Gene3D" id="1.10.940.10">
    <property type="entry name" value="NusB-like"/>
    <property type="match status" value="1"/>
</dbReference>
<dbReference type="PANTHER" id="PTHR11078:SF3">
    <property type="entry name" value="ANTITERMINATION NUSB DOMAIN-CONTAINING PROTEIN"/>
    <property type="match status" value="1"/>
</dbReference>
<proteinExistence type="inferred from homology"/>
<dbReference type="SUPFAM" id="SSF48013">
    <property type="entry name" value="NusB-like"/>
    <property type="match status" value="1"/>
</dbReference>
<dbReference type="GO" id="GO:0006353">
    <property type="term" value="P:DNA-templated transcription termination"/>
    <property type="evidence" value="ECO:0007669"/>
    <property type="project" value="UniProtKB-UniRule"/>
</dbReference>
<evidence type="ECO:0000313" key="8">
    <source>
        <dbReference type="EMBL" id="SER48946.1"/>
    </source>
</evidence>
<sequence length="135" mass="15422">MNRRLARIRTVQALYQIEMTEVSPTEAMASVLEEDEEDYRNNPFFESLVKGTTTHLEEIDRLIQGALEHWTLSRISRVDRAILRMAVYEMKYENDIPVNVSINEAIDLAKGFTGEEEPGKFANGVLSKVAKMLES</sequence>
<dbReference type="STRING" id="1601833.SAMN05518684_101370"/>
<dbReference type="HAMAP" id="MF_00073">
    <property type="entry name" value="NusB"/>
    <property type="match status" value="1"/>
</dbReference>
<keyword evidence="4 6" id="KW-0805">Transcription regulation</keyword>
<dbReference type="PANTHER" id="PTHR11078">
    <property type="entry name" value="N UTILIZATION SUBSTANCE PROTEIN B-RELATED"/>
    <property type="match status" value="1"/>
</dbReference>
<evidence type="ECO:0000256" key="1">
    <source>
        <dbReference type="ARBA" id="ARBA00005952"/>
    </source>
</evidence>
<dbReference type="InterPro" id="IPR006027">
    <property type="entry name" value="NusB_RsmB_TIM44"/>
</dbReference>
<dbReference type="Pfam" id="PF01029">
    <property type="entry name" value="NusB"/>
    <property type="match status" value="1"/>
</dbReference>
<keyword evidence="5 6" id="KW-0804">Transcription</keyword>
<evidence type="ECO:0000256" key="3">
    <source>
        <dbReference type="ARBA" id="ARBA00022884"/>
    </source>
</evidence>
<organism evidence="8 9">
    <name type="scientific">Salipaludibacillus aurantiacus</name>
    <dbReference type="NCBI Taxonomy" id="1601833"/>
    <lineage>
        <taxon>Bacteria</taxon>
        <taxon>Bacillati</taxon>
        <taxon>Bacillota</taxon>
        <taxon>Bacilli</taxon>
        <taxon>Bacillales</taxon>
        <taxon>Bacillaceae</taxon>
    </lineage>
</organism>
<dbReference type="GO" id="GO:0031564">
    <property type="term" value="P:transcription antitermination"/>
    <property type="evidence" value="ECO:0007669"/>
    <property type="project" value="UniProtKB-KW"/>
</dbReference>
<keyword evidence="2 6" id="KW-0889">Transcription antitermination</keyword>
<reference evidence="9" key="1">
    <citation type="submission" date="2016-10" db="EMBL/GenBank/DDBJ databases">
        <authorList>
            <person name="Varghese N."/>
            <person name="Submissions S."/>
        </authorList>
    </citation>
    <scope>NUCLEOTIDE SEQUENCE [LARGE SCALE GENOMIC DNA]</scope>
    <source>
        <strain evidence="9">S9</strain>
    </source>
</reference>
<dbReference type="RefSeq" id="WP_093047288.1">
    <property type="nucleotide sequence ID" value="NZ_FOGT01000001.1"/>
</dbReference>
<comment type="function">
    <text evidence="6">Involved in transcription antitermination. Required for transcription of ribosomal RNA (rRNA) genes. Binds specifically to the boxA antiterminator sequence of the ribosomal RNA (rrn) operons.</text>
</comment>
<dbReference type="GO" id="GO:0005829">
    <property type="term" value="C:cytosol"/>
    <property type="evidence" value="ECO:0007669"/>
    <property type="project" value="TreeGrafter"/>
</dbReference>
<evidence type="ECO:0000256" key="2">
    <source>
        <dbReference type="ARBA" id="ARBA00022814"/>
    </source>
</evidence>
<dbReference type="NCBIfam" id="TIGR01951">
    <property type="entry name" value="nusB"/>
    <property type="match status" value="1"/>
</dbReference>
<accession>A0A1H9PKX0</accession>
<comment type="similarity">
    <text evidence="1 6">Belongs to the NusB family.</text>
</comment>
<dbReference type="AlphaFoldDB" id="A0A1H9PKX0"/>
<dbReference type="CDD" id="cd00619">
    <property type="entry name" value="Terminator_NusB"/>
    <property type="match status" value="1"/>
</dbReference>
<keyword evidence="3 6" id="KW-0694">RNA-binding</keyword>
<dbReference type="OrthoDB" id="9811381at2"/>
<dbReference type="Proteomes" id="UP000198571">
    <property type="component" value="Unassembled WGS sequence"/>
</dbReference>
<protein>
    <recommendedName>
        <fullName evidence="6">Transcription antitermination protein NusB</fullName>
    </recommendedName>
    <alternativeName>
        <fullName evidence="6">Antitermination factor NusB</fullName>
    </alternativeName>
</protein>
<keyword evidence="9" id="KW-1185">Reference proteome</keyword>